<dbReference type="AlphaFoldDB" id="A0A9J6ZYV5"/>
<dbReference type="EMBL" id="CP090569">
    <property type="protein sequence ID" value="USF87949.1"/>
    <property type="molecule type" value="Genomic_DNA"/>
</dbReference>
<feature type="transmembrane region" description="Helical" evidence="1">
    <location>
        <begin position="83"/>
        <end position="107"/>
    </location>
</feature>
<dbReference type="KEGG" id="eps:L0Y14_01480"/>
<gene>
    <name evidence="2" type="ORF">L0Y14_01480</name>
</gene>
<keyword evidence="1" id="KW-1133">Transmembrane helix</keyword>
<feature type="transmembrane region" description="Helical" evidence="1">
    <location>
        <begin position="128"/>
        <end position="150"/>
    </location>
</feature>
<evidence type="ECO:0000313" key="3">
    <source>
        <dbReference type="Proteomes" id="UP001056649"/>
    </source>
</evidence>
<feature type="transmembrane region" description="Helical" evidence="1">
    <location>
        <begin position="179"/>
        <end position="200"/>
    </location>
</feature>
<proteinExistence type="predicted"/>
<keyword evidence="1" id="KW-0812">Transmembrane</keyword>
<evidence type="ECO:0000256" key="1">
    <source>
        <dbReference type="SAM" id="Phobius"/>
    </source>
</evidence>
<sequence>MKHKIKKWIDFILFGGVSALGREGLRCLRWDGSVLALIWILFCVAVVYSVPNSVNPEGVVINGLTQFVTSWNRSVWITAQYSLFPNVSLVASSIMWLCFPFCLLMFVKYRNELFLCNEVRRKSLEKKVVSLQWILFLGVILMVYLGVWLLGDPGPGGVFKGRGVNDVVGRLMTRTKLGLAVHVGFCQALLCTFIAGILAHQKIRNEMKSRSENDE</sequence>
<keyword evidence="1" id="KW-0472">Membrane</keyword>
<dbReference type="RefSeq" id="WP_138921922.1">
    <property type="nucleotide sequence ID" value="NZ_CP090569.1"/>
</dbReference>
<accession>A0A9J6ZYV5</accession>
<feature type="transmembrane region" description="Helical" evidence="1">
    <location>
        <begin position="32"/>
        <end position="50"/>
    </location>
</feature>
<reference evidence="2" key="1">
    <citation type="journal article" date="2022" name="Mol. Ecol. Resour.">
        <title>The complete and closed genome of the facultative generalist Candidatus Endoriftia persephone from deep-sea hydrothermal vents.</title>
        <authorList>
            <person name="de Oliveira A.L."/>
            <person name="Srivastava A."/>
            <person name="Espada-Hinojosa S."/>
            <person name="Bright M."/>
        </authorList>
    </citation>
    <scope>NUCLEOTIDE SEQUENCE</scope>
    <source>
        <strain evidence="2">Tica-EPR-9o50.N</strain>
    </source>
</reference>
<evidence type="ECO:0000313" key="2">
    <source>
        <dbReference type="EMBL" id="USF87949.1"/>
    </source>
</evidence>
<keyword evidence="3" id="KW-1185">Reference proteome</keyword>
<protein>
    <submittedName>
        <fullName evidence="2">Uncharacterized protein</fullName>
    </submittedName>
</protein>
<organism evidence="2 3">
    <name type="scientific">Candidatus Endoriftia persephonae</name>
    <dbReference type="NCBI Taxonomy" id="393765"/>
    <lineage>
        <taxon>Bacteria</taxon>
        <taxon>Pseudomonadati</taxon>
        <taxon>Pseudomonadota</taxon>
        <taxon>Gammaproteobacteria</taxon>
        <taxon>Chromatiales</taxon>
        <taxon>Sedimenticolaceae</taxon>
        <taxon>Candidatus Endoriftia</taxon>
    </lineage>
</organism>
<name>A0A9J6ZYV5_9GAMM</name>
<dbReference type="Proteomes" id="UP001056649">
    <property type="component" value="Chromosome"/>
</dbReference>